<dbReference type="PROSITE" id="PS00922">
    <property type="entry name" value="TRANSGLYCOSYLASE"/>
    <property type="match status" value="1"/>
</dbReference>
<dbReference type="GO" id="GO:0009279">
    <property type="term" value="C:cell outer membrane"/>
    <property type="evidence" value="ECO:0007669"/>
    <property type="project" value="UniProtKB-SubCell"/>
</dbReference>
<reference evidence="5 6" key="1">
    <citation type="submission" date="2016-09" db="EMBL/GenBank/DDBJ databases">
        <title>Draft Genome Sequence of Aeromonas sobria Strain 08005, Isolated from Sick Rana catesbeiana.</title>
        <authorList>
            <person name="Yang Q."/>
        </authorList>
    </citation>
    <scope>NUCLEOTIDE SEQUENCE [LARGE SCALE GENOMIC DNA]</scope>
    <source>
        <strain evidence="5 6">08005</strain>
    </source>
</reference>
<evidence type="ECO:0000256" key="3">
    <source>
        <dbReference type="ARBA" id="ARBA00023237"/>
    </source>
</evidence>
<evidence type="ECO:0000256" key="1">
    <source>
        <dbReference type="ARBA" id="ARBA00004339"/>
    </source>
</evidence>
<dbReference type="PANTHER" id="PTHR37423:SF2">
    <property type="entry name" value="MEMBRANE-BOUND LYTIC MUREIN TRANSGLYCOSYLASE C"/>
    <property type="match status" value="1"/>
</dbReference>
<dbReference type="Gene3D" id="1.10.530.10">
    <property type="match status" value="1"/>
</dbReference>
<dbReference type="Pfam" id="PF01464">
    <property type="entry name" value="SLT"/>
    <property type="match status" value="1"/>
</dbReference>
<name>A0A1S2D3N6_AERSO</name>
<dbReference type="GO" id="GO:0000270">
    <property type="term" value="P:peptidoglycan metabolic process"/>
    <property type="evidence" value="ECO:0007669"/>
    <property type="project" value="InterPro"/>
</dbReference>
<dbReference type="SUPFAM" id="SSF53955">
    <property type="entry name" value="Lysozyme-like"/>
    <property type="match status" value="1"/>
</dbReference>
<feature type="domain" description="Solute-binding protein family 3/N-terminal" evidence="4">
    <location>
        <begin position="60"/>
        <end position="283"/>
    </location>
</feature>
<dbReference type="CDD" id="cd01009">
    <property type="entry name" value="PBP2_YfhD_N"/>
    <property type="match status" value="1"/>
</dbReference>
<accession>A0A1S2D3N6</accession>
<comment type="similarity">
    <text evidence="2">Belongs to the transglycosylase Slt family.</text>
</comment>
<organism evidence="5 6">
    <name type="scientific">Aeromonas sobria</name>
    <dbReference type="NCBI Taxonomy" id="646"/>
    <lineage>
        <taxon>Bacteria</taxon>
        <taxon>Pseudomonadati</taxon>
        <taxon>Pseudomonadota</taxon>
        <taxon>Gammaproteobacteria</taxon>
        <taxon>Aeromonadales</taxon>
        <taxon>Aeromonadaceae</taxon>
        <taxon>Aeromonas</taxon>
    </lineage>
</organism>
<dbReference type="GO" id="GO:0008933">
    <property type="term" value="F:peptidoglycan lytic transglycosylase activity"/>
    <property type="evidence" value="ECO:0007669"/>
    <property type="project" value="InterPro"/>
</dbReference>
<comment type="caution">
    <text evidence="5">The sequence shown here is derived from an EMBL/GenBank/DDBJ whole genome shotgun (WGS) entry which is preliminary data.</text>
</comment>
<dbReference type="CDD" id="cd13403">
    <property type="entry name" value="MLTF-like"/>
    <property type="match status" value="1"/>
</dbReference>
<evidence type="ECO:0000259" key="4">
    <source>
        <dbReference type="SMART" id="SM00062"/>
    </source>
</evidence>
<dbReference type="InterPro" id="IPR008258">
    <property type="entry name" value="Transglycosylase_SLT_dom_1"/>
</dbReference>
<dbReference type="SUPFAM" id="SSF53850">
    <property type="entry name" value="Periplasmic binding protein-like II"/>
    <property type="match status" value="1"/>
</dbReference>
<dbReference type="EMBL" id="MKFU01000005">
    <property type="protein sequence ID" value="OHY94838.1"/>
    <property type="molecule type" value="Genomic_DNA"/>
</dbReference>
<gene>
    <name evidence="5" type="ORF">BJD16_10435</name>
</gene>
<keyword evidence="3" id="KW-0472">Membrane</keyword>
<protein>
    <submittedName>
        <fullName evidence="5">Lytic transglycosylase F</fullName>
    </submittedName>
</protein>
<evidence type="ECO:0000313" key="6">
    <source>
        <dbReference type="Proteomes" id="UP000179934"/>
    </source>
</evidence>
<dbReference type="STRING" id="646.BJD16_10435"/>
<keyword evidence="3" id="KW-0998">Cell outer membrane</keyword>
<dbReference type="Pfam" id="PF00497">
    <property type="entry name" value="SBP_bac_3"/>
    <property type="match status" value="1"/>
</dbReference>
<dbReference type="AlphaFoldDB" id="A0A1S2D3N6"/>
<sequence>MMRRWIWALLALCCFPLLAVELKPLRLPQPGDLESILQKRELRALVVYERGFYFLDRGSQYGILVNQLQGFERWLNKTYLAKEKVKLKVVYIPVRQDKLLDYLAEGRGDLVAATMTVTPTRREQVAFSRPLISSIEEWVVSQKGLPAFSRITQLSGRRVWVRASSSYYESLRQLNWLFRELGLPPVYIETVPEYLQDGDLLEMVAAGIIPLTVTDSYKGRIWLGGMISGLKAHKLVPLRSNGASAWALRKNSPELLKAVNGYLASVSSSSLYSDMTLRRLLVHSDQMSNILAPDPMGRLATIRKVLEKYANQYDLDWLMLAALGYKESGLNPKVRSHKGAVGLMQLLPSTGREVGINGARLTTLEGNVEAACRYMRLILDTYFNDPKLDRLNRHLFALAAYNAGPNRVQALRGKAEKLGLDPNVWFGNVDQLVANEVGQGPINYVGTIYKYYVAYRFSLPQIEGKAAAIEAAQP</sequence>
<dbReference type="PANTHER" id="PTHR37423">
    <property type="entry name" value="SOLUBLE LYTIC MUREIN TRANSGLYCOSYLASE-RELATED"/>
    <property type="match status" value="1"/>
</dbReference>
<dbReference type="SMART" id="SM00062">
    <property type="entry name" value="PBPb"/>
    <property type="match status" value="1"/>
</dbReference>
<evidence type="ECO:0000313" key="5">
    <source>
        <dbReference type="EMBL" id="OHY94838.1"/>
    </source>
</evidence>
<dbReference type="InterPro" id="IPR023346">
    <property type="entry name" value="Lysozyme-like_dom_sf"/>
</dbReference>
<evidence type="ECO:0000256" key="2">
    <source>
        <dbReference type="ARBA" id="ARBA00007734"/>
    </source>
</evidence>
<dbReference type="InterPro" id="IPR001638">
    <property type="entry name" value="Solute-binding_3/MltF_N"/>
</dbReference>
<comment type="subcellular location">
    <subcellularLocation>
        <location evidence="1">Cell outer membrane</location>
        <topology evidence="1">Peripheral membrane protein</topology>
    </subcellularLocation>
</comment>
<dbReference type="Proteomes" id="UP000179934">
    <property type="component" value="Unassembled WGS sequence"/>
</dbReference>
<dbReference type="Gene3D" id="3.40.190.10">
    <property type="entry name" value="Periplasmic binding protein-like II"/>
    <property type="match status" value="2"/>
</dbReference>
<dbReference type="InterPro" id="IPR000189">
    <property type="entry name" value="Transglyc_AS"/>
</dbReference>
<proteinExistence type="inferred from homology"/>